<evidence type="ECO:0000313" key="2">
    <source>
        <dbReference type="EMBL" id="ORY47975.1"/>
    </source>
</evidence>
<evidence type="ECO:0000256" key="1">
    <source>
        <dbReference type="SAM" id="MobiDB-lite"/>
    </source>
</evidence>
<organism evidence="2 3">
    <name type="scientific">Neocallimastix californiae</name>
    <dbReference type="NCBI Taxonomy" id="1754190"/>
    <lineage>
        <taxon>Eukaryota</taxon>
        <taxon>Fungi</taxon>
        <taxon>Fungi incertae sedis</taxon>
        <taxon>Chytridiomycota</taxon>
        <taxon>Chytridiomycota incertae sedis</taxon>
        <taxon>Neocallimastigomycetes</taxon>
        <taxon>Neocallimastigales</taxon>
        <taxon>Neocallimastigaceae</taxon>
        <taxon>Neocallimastix</taxon>
    </lineage>
</organism>
<proteinExistence type="predicted"/>
<keyword evidence="3" id="KW-1185">Reference proteome</keyword>
<feature type="region of interest" description="Disordered" evidence="1">
    <location>
        <begin position="406"/>
        <end position="438"/>
    </location>
</feature>
<evidence type="ECO:0000313" key="3">
    <source>
        <dbReference type="Proteomes" id="UP000193920"/>
    </source>
</evidence>
<dbReference type="OrthoDB" id="194443at2759"/>
<comment type="caution">
    <text evidence="2">The sequence shown here is derived from an EMBL/GenBank/DDBJ whole genome shotgun (WGS) entry which is preliminary data.</text>
</comment>
<name>A0A1Y2CNS7_9FUNG</name>
<feature type="non-terminal residue" evidence="2">
    <location>
        <position position="562"/>
    </location>
</feature>
<feature type="compositionally biased region" description="Polar residues" evidence="1">
    <location>
        <begin position="8"/>
        <end position="19"/>
    </location>
</feature>
<feature type="region of interest" description="Disordered" evidence="1">
    <location>
        <begin position="1"/>
        <end position="24"/>
    </location>
</feature>
<protein>
    <submittedName>
        <fullName evidence="2">Uncharacterized protein</fullName>
    </submittedName>
</protein>
<dbReference type="Proteomes" id="UP000193920">
    <property type="component" value="Unassembled WGS sequence"/>
</dbReference>
<dbReference type="AlphaFoldDB" id="A0A1Y2CNS7"/>
<gene>
    <name evidence="2" type="ORF">LY90DRAFT_671123</name>
</gene>
<feature type="compositionally biased region" description="Low complexity" evidence="1">
    <location>
        <begin position="419"/>
        <end position="438"/>
    </location>
</feature>
<feature type="region of interest" description="Disordered" evidence="1">
    <location>
        <begin position="184"/>
        <end position="206"/>
    </location>
</feature>
<accession>A0A1Y2CNS7</accession>
<reference evidence="2 3" key="1">
    <citation type="submission" date="2016-08" db="EMBL/GenBank/DDBJ databases">
        <title>A Parts List for Fungal Cellulosomes Revealed by Comparative Genomics.</title>
        <authorList>
            <consortium name="DOE Joint Genome Institute"/>
            <person name="Haitjema C.H."/>
            <person name="Gilmore S.P."/>
            <person name="Henske J.K."/>
            <person name="Solomon K.V."/>
            <person name="De Groot R."/>
            <person name="Kuo A."/>
            <person name="Mondo S.J."/>
            <person name="Salamov A.A."/>
            <person name="Labutti K."/>
            <person name="Zhao Z."/>
            <person name="Chiniquy J."/>
            <person name="Barry K."/>
            <person name="Brewer H.M."/>
            <person name="Purvine S.O."/>
            <person name="Wright A.T."/>
            <person name="Boxma B."/>
            <person name="Van Alen T."/>
            <person name="Hackstein J.H."/>
            <person name="Baker S.E."/>
            <person name="Grigoriev I.V."/>
            <person name="O'Malley M.A."/>
        </authorList>
    </citation>
    <scope>NUCLEOTIDE SEQUENCE [LARGE SCALE GENOMIC DNA]</scope>
    <source>
        <strain evidence="2 3">G1</strain>
    </source>
</reference>
<dbReference type="EMBL" id="MCOG01000103">
    <property type="protein sequence ID" value="ORY47975.1"/>
    <property type="molecule type" value="Genomic_DNA"/>
</dbReference>
<sequence length="562" mass="66145">MRSENYEDSSINESIANEQDNNEEYTEEIYDRNITENINENMRLSNLDGAIMSESLINPSNENINTNSEENNFDNDNFLENIYDESFRNLNQELVNYPNNNEINFDLSDDLSEFENAREVLKNYEQSKNKYRKSNNDQNYQFSNFPIQGTMYQQAYNLLVLNDVVSPTITCYCGNNDINGLSNKTTHNKNNNNNNKYNNNSNKINNTHGIENRNLKKTKTYNNSNEFIVSILKHNLIDTNNNGNKKCYNIFSSTPIASQMELEKKYFKNKARPTLPLTLKPTKNRNRYTYSFFYNTSFDSYFENNPPTTVKANWREGISNLYLNIHKNLKYKYILKDPSLIPYTLELEWCFDFRPSNMLIETMQLEVMQNDPDAQIFDKYLANVDSITWYVHTGLTRDVVNYSYSSTNNKSKKDHKNFNNKQGGNSNGHNNNLYNQNHSLDKSKQNLTLKEDTEQNENSDKNKIKKSTKENDYKLCILKKSDILTDNRYSFNFKKSKKPKNKYSFKKLDKGIHFNNIPVVEFNENINNSFLWQKIPENENYYNEIYNDIDDANNTEDENNNN</sequence>
<dbReference type="STRING" id="1754190.A0A1Y2CNS7"/>